<proteinExistence type="predicted"/>
<keyword evidence="2" id="KW-1185">Reference proteome</keyword>
<dbReference type="AlphaFoldDB" id="A0A1I0VG51"/>
<gene>
    <name evidence="1" type="ORF">SAMN04489723_101175</name>
</gene>
<dbReference type="STRING" id="237018.SAMN04489723_101175"/>
<evidence type="ECO:0000313" key="2">
    <source>
        <dbReference type="Proteomes" id="UP000198790"/>
    </source>
</evidence>
<dbReference type="EMBL" id="FOKK01000001">
    <property type="protein sequence ID" value="SFA75281.1"/>
    <property type="molecule type" value="Genomic_DNA"/>
</dbReference>
<dbReference type="Proteomes" id="UP000198790">
    <property type="component" value="Unassembled WGS sequence"/>
</dbReference>
<dbReference type="RefSeq" id="WP_092894281.1">
    <property type="nucleotide sequence ID" value="NZ_FOKK01000001.1"/>
</dbReference>
<reference evidence="1 2" key="1">
    <citation type="submission" date="2016-10" db="EMBL/GenBank/DDBJ databases">
        <authorList>
            <person name="de Groot N.N."/>
        </authorList>
    </citation>
    <scope>NUCLEOTIDE SEQUENCE [LARGE SCALE GENOMIC DNA]</scope>
    <source>
        <strain evidence="1 2">DSM 23399</strain>
    </source>
</reference>
<protein>
    <submittedName>
        <fullName evidence="1">Baseplate J-like protein</fullName>
    </submittedName>
</protein>
<organism evidence="1 2">
    <name type="scientific">Algoriphagus aquimarinus</name>
    <dbReference type="NCBI Taxonomy" id="237018"/>
    <lineage>
        <taxon>Bacteria</taxon>
        <taxon>Pseudomonadati</taxon>
        <taxon>Bacteroidota</taxon>
        <taxon>Cytophagia</taxon>
        <taxon>Cytophagales</taxon>
        <taxon>Cyclobacteriaceae</taxon>
        <taxon>Algoriphagus</taxon>
    </lineage>
</organism>
<evidence type="ECO:0000313" key="1">
    <source>
        <dbReference type="EMBL" id="SFA75281.1"/>
    </source>
</evidence>
<dbReference type="OrthoDB" id="9762853at2"/>
<name>A0A1I0VG51_9BACT</name>
<accession>A0A1I0VG51</accession>
<sequence>MSKDCNDLTLPGNGTSRAQRLIKGLLPDYVRVDERKMEDLQLFAVKIAAELKFIKNENPWSGDDWSGFFDQKIQENQLTNPHFALFLAFLKLFNFAQQDINTLTQRHLDFYYRDVLRLKEKPSESDQVYLILKLAKHIQEHFLAKNTAFKAGKDDLGKEILFQSTDQNVINKAEVTALMSLYKDKNGRLYKSPIANSADGLGAEILTDEMQWKTFGTPSKLFPNPDREIATIGFAFASPILLMGEGTRKISLKIRFKPTEGLLEKLRTLALDDTFEIWLSGAKEWIRATIGWEMTEENVDAEILAFLNNAKTWHDIAGLEPQVGPVIDDPEFGIHRPFKGYDIGEVTAKNILSRRDSFSTKRFSTINQVMAVRGIGEDKINDLRYSFRHTNHKLISGANGIDLILNCMLLPEDPAVVNYDQEVLIQRIQTNSPVMKVNLANTIQSYGYEILKDCEVSKASISIDVTGIENLILQNDQTVLPIGKNIQPFGFRSVKGSNFYIGSKEVFGKSPKTVELKFKWHGLPEAATGFADQYAGYSTRNNQSFTAAVDFLDQKTWKPISTSKSLFQGNNSLPLNSDKTINLTGSAWDSIKEEPELENFTTWSPASNRGFLRLKLNTPDFGHKEYPLLFAKAALSKTTTTTVDDIDLPKEPYTPELQSVSLNYSAEEDLTLKNSKWDGFFHMGAFGEAKLSPQNDSFSLLPEYSDEGELLIGLSEHQKSQNIQLLVQILDGSANPEKPVPQVEWSYLAGNQWKTFDKFSLLTDETNGLIQSGLVAFAMPREADNSHTILTDKLTWLKASVSSDSDAIPDFIAVLAQAIKTKFESNENDPLRVGKAISKETISKLKIGDSAINKIQQPFSSFGGKTAEASSDFYQRIAERIRHKQRAITSWDYEHLVLEEFSEVYQVKCLNHTSYDGDLTKYRALAPRNVTLVIISNVQNKNAIDPLRPKASVAQLGAIREFITRIYPPGVFLHVVNPVFEEIQVKTKVKFHSWADKSFFARKLEDDLKAFLSPWAFETDFDWTFSESLHGSVVLHFVEKLDYVDYLTCFELYHLVKNPVSGALLSRTRVEAAKGSRGVSVLGSIGTLNSYGDHLIEVLETDDCLCEDNEIKPAASIASVENEDLDEAF</sequence>